<evidence type="ECO:0000256" key="1">
    <source>
        <dbReference type="SAM" id="MobiDB-lite"/>
    </source>
</evidence>
<feature type="region of interest" description="Disordered" evidence="1">
    <location>
        <begin position="42"/>
        <end position="102"/>
    </location>
</feature>
<feature type="compositionally biased region" description="Polar residues" evidence="1">
    <location>
        <begin position="696"/>
        <end position="706"/>
    </location>
</feature>
<evidence type="ECO:0000259" key="2">
    <source>
        <dbReference type="Pfam" id="PF15963"/>
    </source>
</evidence>
<dbReference type="EnsemblMetazoa" id="AMEC001325-RA">
    <property type="protein sequence ID" value="AMEC001325-PA"/>
    <property type="gene ID" value="AMEC001325"/>
</dbReference>
<reference evidence="4" key="1">
    <citation type="submission" date="2014-01" db="EMBL/GenBank/DDBJ databases">
        <title>The Genome Sequence of Anopheles melas CM1001059_A (V2).</title>
        <authorList>
            <consortium name="The Broad Institute Genomics Platform"/>
            <person name="Neafsey D.E."/>
            <person name="Besansky N."/>
            <person name="Howell P."/>
            <person name="Walton C."/>
            <person name="Young S.K."/>
            <person name="Zeng Q."/>
            <person name="Gargeya S."/>
            <person name="Fitzgerald M."/>
            <person name="Haas B."/>
            <person name="Abouelleil A."/>
            <person name="Allen A.W."/>
            <person name="Alvarado L."/>
            <person name="Arachchi H.M."/>
            <person name="Berlin A.M."/>
            <person name="Chapman S.B."/>
            <person name="Gainer-Dewar J."/>
            <person name="Goldberg J."/>
            <person name="Griggs A."/>
            <person name="Gujja S."/>
            <person name="Hansen M."/>
            <person name="Howarth C."/>
            <person name="Imamovic A."/>
            <person name="Ireland A."/>
            <person name="Larimer J."/>
            <person name="McCowan C."/>
            <person name="Murphy C."/>
            <person name="Pearson M."/>
            <person name="Poon T.W."/>
            <person name="Priest M."/>
            <person name="Roberts A."/>
            <person name="Saif S."/>
            <person name="Shea T."/>
            <person name="Sisk P."/>
            <person name="Sykes S."/>
            <person name="Wortman J."/>
            <person name="Nusbaum C."/>
            <person name="Birren B."/>
        </authorList>
    </citation>
    <scope>NUCLEOTIDE SEQUENCE [LARGE SCALE GENOMIC DNA]</scope>
    <source>
        <strain evidence="4">CM1001059</strain>
    </source>
</reference>
<dbReference type="GO" id="GO:0001156">
    <property type="term" value="F:TFIIIC-class transcription factor complex binding"/>
    <property type="evidence" value="ECO:0007669"/>
    <property type="project" value="TreeGrafter"/>
</dbReference>
<proteinExistence type="predicted"/>
<protein>
    <recommendedName>
        <fullName evidence="2">Transcription factor TFIIIB component B'' Myb domain-containing protein</fullName>
    </recommendedName>
</protein>
<dbReference type="STRING" id="34690.A0A182TFE1"/>
<feature type="compositionally biased region" description="Basic residues" evidence="1">
    <location>
        <begin position="753"/>
        <end position="771"/>
    </location>
</feature>
<feature type="compositionally biased region" description="Polar residues" evidence="1">
    <location>
        <begin position="736"/>
        <end position="746"/>
    </location>
</feature>
<feature type="region of interest" description="Disordered" evidence="1">
    <location>
        <begin position="452"/>
        <end position="567"/>
    </location>
</feature>
<feature type="region of interest" description="Disordered" evidence="1">
    <location>
        <begin position="1123"/>
        <end position="1151"/>
    </location>
</feature>
<dbReference type="AlphaFoldDB" id="A0A182TFE1"/>
<feature type="compositionally biased region" description="Basic and acidic residues" evidence="1">
    <location>
        <begin position="422"/>
        <end position="440"/>
    </location>
</feature>
<feature type="region of interest" description="Disordered" evidence="1">
    <location>
        <begin position="419"/>
        <end position="440"/>
    </location>
</feature>
<feature type="compositionally biased region" description="Polar residues" evidence="1">
    <location>
        <begin position="664"/>
        <end position="678"/>
    </location>
</feature>
<sequence length="1269" mass="138437">MATRRPRVKVAANLSIRRPAKTTTTNVTGETIKQEAHVTLPEPVQEPAVELPSATVATSPEEDATVPPEHLRDVKAIPVPSSVPEAPPEETFQEFKLPKPPDVPSPLAVPCLSGYEAQHSNSFIAGEEPMSPRKQDTRPTFTLPLARKRIRTESLTSNKSLPEGVTVNKVTRKLATKQEESQRTLDNKKEIRKRLTNIENVDKQNLTMFDMIYYNPVNNPMTPPALSKRGSLENIPKSVDGREGGNGGGSRSRSVSKSRSPTPAPSGSVPVVAAAPKSAAPPAPVTLTPQLKLGPNGEMILDEASLVVENEREREMRETLANTDIVYQDEFSGNSGYYSRIRRTKDWGDEETIRFYRCLHTIGTDFSMMLTLFPQRSRRDLKLKFKKEERINLNLVNKALLHPNEFNVDELRQQFAEEDEQLERQRQEEQQRKMEALEQQQKEKLRKNLMMRMSASNSPQRRISKAERVMADGSEVPPGDETKKPKRKAPSKKRPTAKADESGPNAPIMSAEHENEQQQPEQESNNTAIVVEGSSEINPATTDPKEETSKKRKRAPVPKKRAAAKQTVVATVTTAMVEHKEEQPSTYVAEENGSALAERSDHVVPVDTAASNTPEAESSHEWKHSPVSKKETIVQLEADTAVPIAREENAQQQTKSVPERTVSPECTANTPMDTSQPAASKLSLNAAPKKPPSPQMPNESAPSSPDNVAGEEDMQQDTMADGSSDDDDGDRLVIDEQTNTPASSTAAADGKNNSHKKPKRKHLSKKKRFFGKPRPQLVASRKRTDRPPVAKQELLDLPDEEPVVIKKDATEDVDHANNVPPGGPCNEPIASDQPYVLYEPAAVATYESSANLELPIVKYQCMEDLTEEEDGYRPSDDVMGPGGYRDEVGRGVDGTGNESAASASASSVAAGQPEQEEDVGITVITLQNLDDQTQTTCLRTDVAPSVQPTLINELTPVEIKYDEYEPEGQLVLGLDNADGIVKNELLQHGAQSVLQRRNELRSNAPVNVQVIDWPPVAGGTAIPYVVSYGKLDSYGCSSDTVIIPDEIIPPQAMMGQREQHMVQYAPLAQTIVDVAPPPVEQAAGPTAATTSLYAPDARVQPGQGNAQTALPPSVQCTAAITPKHEHAKQPPNSALHTTELGDSGGGGDFATNTAIQLPALEIAGEAEQPCKRDPVDSDPAGADAENEVEEEEEEEEEEEGEGDGGFSLEDIDINSLVLVESQDSGDPNKTFYEIYVSNPDTGQLSEKPLDVPADVIESIRQILEGGGER</sequence>
<evidence type="ECO:0000313" key="3">
    <source>
        <dbReference type="EnsemblMetazoa" id="AMEC001325-PA"/>
    </source>
</evidence>
<feature type="region of interest" description="Disordered" evidence="1">
    <location>
        <begin position="224"/>
        <end position="291"/>
    </location>
</feature>
<feature type="region of interest" description="Disordered" evidence="1">
    <location>
        <begin position="580"/>
        <end position="830"/>
    </location>
</feature>
<feature type="compositionally biased region" description="Low complexity" evidence="1">
    <location>
        <begin position="251"/>
        <end position="278"/>
    </location>
</feature>
<dbReference type="PANTHER" id="PTHR22929:SF0">
    <property type="entry name" value="TRANSCRIPTION FACTOR TFIIIB COMPONENT B'' HOMOLOG"/>
    <property type="match status" value="1"/>
</dbReference>
<dbReference type="Proteomes" id="UP000075902">
    <property type="component" value="Unassembled WGS sequence"/>
</dbReference>
<keyword evidence="4" id="KW-1185">Reference proteome</keyword>
<feature type="compositionally biased region" description="Basic residues" evidence="1">
    <location>
        <begin position="484"/>
        <end position="496"/>
    </location>
</feature>
<feature type="compositionally biased region" description="Low complexity" evidence="1">
    <location>
        <begin position="899"/>
        <end position="910"/>
    </location>
</feature>
<name>A0A182TFE1_9DIPT</name>
<accession>A0A182TFE1</accession>
<feature type="compositionally biased region" description="Acidic residues" evidence="1">
    <location>
        <begin position="1184"/>
        <end position="1202"/>
    </location>
</feature>
<feature type="compositionally biased region" description="Basic and acidic residues" evidence="1">
    <location>
        <begin position="803"/>
        <end position="815"/>
    </location>
</feature>
<dbReference type="GO" id="GO:0000126">
    <property type="term" value="C:transcription factor TFIIIB complex"/>
    <property type="evidence" value="ECO:0007669"/>
    <property type="project" value="TreeGrafter"/>
</dbReference>
<dbReference type="VEuPathDB" id="VectorBase:AMEC001325"/>
<organism evidence="3 4">
    <name type="scientific">Anopheles melas</name>
    <dbReference type="NCBI Taxonomy" id="34690"/>
    <lineage>
        <taxon>Eukaryota</taxon>
        <taxon>Metazoa</taxon>
        <taxon>Ecdysozoa</taxon>
        <taxon>Arthropoda</taxon>
        <taxon>Hexapoda</taxon>
        <taxon>Insecta</taxon>
        <taxon>Pterygota</taxon>
        <taxon>Neoptera</taxon>
        <taxon>Endopterygota</taxon>
        <taxon>Diptera</taxon>
        <taxon>Nematocera</taxon>
        <taxon>Culicoidea</taxon>
        <taxon>Culicidae</taxon>
        <taxon>Anophelinae</taxon>
        <taxon>Anopheles</taxon>
    </lineage>
</organism>
<evidence type="ECO:0000313" key="4">
    <source>
        <dbReference type="Proteomes" id="UP000075902"/>
    </source>
</evidence>
<feature type="compositionally biased region" description="Low complexity" evidence="1">
    <location>
        <begin position="517"/>
        <end position="526"/>
    </location>
</feature>
<feature type="region of interest" description="Disordered" evidence="1">
    <location>
        <begin position="1164"/>
        <end position="1211"/>
    </location>
</feature>
<feature type="compositionally biased region" description="Basic and acidic residues" evidence="1">
    <location>
        <begin position="617"/>
        <end position="632"/>
    </location>
</feature>
<feature type="domain" description="Transcription factor TFIIIB component B'' Myb" evidence="2">
    <location>
        <begin position="338"/>
        <end position="421"/>
    </location>
</feature>
<dbReference type="Pfam" id="PF15963">
    <property type="entry name" value="Myb_DNA-bind_7"/>
    <property type="match status" value="1"/>
</dbReference>
<feature type="region of interest" description="Disordered" evidence="1">
    <location>
        <begin position="887"/>
        <end position="915"/>
    </location>
</feature>
<dbReference type="InterPro" id="IPR039467">
    <property type="entry name" value="TFIIIB_B''_Myb"/>
</dbReference>
<reference evidence="3" key="2">
    <citation type="submission" date="2020-05" db="UniProtKB">
        <authorList>
            <consortium name="EnsemblMetazoa"/>
        </authorList>
    </citation>
    <scope>IDENTIFICATION</scope>
    <source>
        <strain evidence="3">CM1001059</strain>
    </source>
</reference>
<feature type="compositionally biased region" description="Basic residues" evidence="1">
    <location>
        <begin position="550"/>
        <end position="563"/>
    </location>
</feature>
<dbReference type="GO" id="GO:0070898">
    <property type="term" value="P:RNA polymerase III preinitiation complex assembly"/>
    <property type="evidence" value="ECO:0007669"/>
    <property type="project" value="TreeGrafter"/>
</dbReference>
<dbReference type="PANTHER" id="PTHR22929">
    <property type="entry name" value="RNA POLYMERASE III TRANSCRIPTION INITIATION FACTOR B"/>
    <property type="match status" value="1"/>
</dbReference>